<keyword evidence="3" id="KW-1185">Reference proteome</keyword>
<sequence>VTHELPENADVAIVGGGFCGLSSARALAKRGVRAAVLEAETFGWGASCRNGGMVLTGMKLPVPKLIKRYGRPIVRKMYAASIEAIDLVEQIVHEEKIECDFSRCGHLEVACKPSHFNGFEESAALIEREFHHPLRIVPQGDLGSEIGSPIYFGGMVDETSAGINPARYVAGLAHAAERAGACLDDHTRVEEITAESQKGARKFRVRTSRGSLTAREVILASGAYTTEATPALRKKIIPIGSYIIATEILPRDLAHKLSPRNRMIYDSKHFLYYYRLTPDNRLLFGGRAAFFPATESTVRQSAEILRRGMIAVYPQLRHTKVEYVWGGTLDFTVDVIPHAGKMDEMYFAAGFAGHGVAAATWFGTQLAGMITGNINSIPFAEISFPAAPIGLRSGRTWALPLAGLWYRILDVFT</sequence>
<evidence type="ECO:0000313" key="2">
    <source>
        <dbReference type="EMBL" id="MBA0084004.1"/>
    </source>
</evidence>
<name>A0A7V8NME8_9BACT</name>
<proteinExistence type="predicted"/>
<dbReference type="Proteomes" id="UP000567293">
    <property type="component" value="Unassembled WGS sequence"/>
</dbReference>
<organism evidence="2 3">
    <name type="scientific">Candidatus Acidiferrum panamense</name>
    <dbReference type="NCBI Taxonomy" id="2741543"/>
    <lineage>
        <taxon>Bacteria</taxon>
        <taxon>Pseudomonadati</taxon>
        <taxon>Acidobacteriota</taxon>
        <taxon>Terriglobia</taxon>
        <taxon>Candidatus Acidiferrales</taxon>
        <taxon>Candidatus Acidiferrum</taxon>
    </lineage>
</organism>
<dbReference type="InterPro" id="IPR006076">
    <property type="entry name" value="FAD-dep_OxRdtase"/>
</dbReference>
<dbReference type="SUPFAM" id="SSF51905">
    <property type="entry name" value="FAD/NAD(P)-binding domain"/>
    <property type="match status" value="1"/>
</dbReference>
<accession>A0A7V8NME8</accession>
<dbReference type="PANTHER" id="PTHR13847">
    <property type="entry name" value="SARCOSINE DEHYDROGENASE-RELATED"/>
    <property type="match status" value="1"/>
</dbReference>
<feature type="domain" description="FAD dependent oxidoreductase" evidence="1">
    <location>
        <begin position="10"/>
        <end position="367"/>
    </location>
</feature>
<evidence type="ECO:0000313" key="3">
    <source>
        <dbReference type="Proteomes" id="UP000567293"/>
    </source>
</evidence>
<dbReference type="PANTHER" id="PTHR13847:SF281">
    <property type="entry name" value="FAD DEPENDENT OXIDOREDUCTASE DOMAIN-CONTAINING PROTEIN"/>
    <property type="match status" value="1"/>
</dbReference>
<feature type="non-terminal residue" evidence="2">
    <location>
        <position position="1"/>
    </location>
</feature>
<dbReference type="Gene3D" id="3.30.9.10">
    <property type="entry name" value="D-Amino Acid Oxidase, subunit A, domain 2"/>
    <property type="match status" value="1"/>
</dbReference>
<dbReference type="GO" id="GO:0005737">
    <property type="term" value="C:cytoplasm"/>
    <property type="evidence" value="ECO:0007669"/>
    <property type="project" value="TreeGrafter"/>
</dbReference>
<dbReference type="InterPro" id="IPR036188">
    <property type="entry name" value="FAD/NAD-bd_sf"/>
</dbReference>
<dbReference type="Gene3D" id="3.50.50.60">
    <property type="entry name" value="FAD/NAD(P)-binding domain"/>
    <property type="match status" value="1"/>
</dbReference>
<dbReference type="EMBL" id="JACDQQ010000324">
    <property type="protein sequence ID" value="MBA0084004.1"/>
    <property type="molecule type" value="Genomic_DNA"/>
</dbReference>
<gene>
    <name evidence="2" type="ORF">HRJ53_03320</name>
</gene>
<dbReference type="Pfam" id="PF01266">
    <property type="entry name" value="DAO"/>
    <property type="match status" value="1"/>
</dbReference>
<dbReference type="AlphaFoldDB" id="A0A7V8NME8"/>
<evidence type="ECO:0000259" key="1">
    <source>
        <dbReference type="Pfam" id="PF01266"/>
    </source>
</evidence>
<protein>
    <submittedName>
        <fullName evidence="2">FAD-binding oxidoreductase</fullName>
    </submittedName>
</protein>
<dbReference type="PRINTS" id="PR00420">
    <property type="entry name" value="RNGMNOXGNASE"/>
</dbReference>
<reference evidence="2" key="1">
    <citation type="submission" date="2020-06" db="EMBL/GenBank/DDBJ databases">
        <title>Legume-microbial interactions unlock mineral nutrients during tropical forest succession.</title>
        <authorList>
            <person name="Epihov D.Z."/>
        </authorList>
    </citation>
    <scope>NUCLEOTIDE SEQUENCE [LARGE SCALE GENOMIC DNA]</scope>
    <source>
        <strain evidence="2">Pan2503</strain>
    </source>
</reference>
<comment type="caution">
    <text evidence="2">The sequence shown here is derived from an EMBL/GenBank/DDBJ whole genome shotgun (WGS) entry which is preliminary data.</text>
</comment>